<evidence type="ECO:0000256" key="3">
    <source>
        <dbReference type="ARBA" id="ARBA00008704"/>
    </source>
</evidence>
<dbReference type="GO" id="GO:0005778">
    <property type="term" value="C:peroxisomal membrane"/>
    <property type="evidence" value="ECO:0007669"/>
    <property type="project" value="UniProtKB-SubCell"/>
</dbReference>
<evidence type="ECO:0000256" key="5">
    <source>
        <dbReference type="ARBA" id="ARBA00022679"/>
    </source>
</evidence>
<comment type="caution">
    <text evidence="20">The sequence shown here is derived from an EMBL/GenBank/DDBJ whole genome shotgun (WGS) entry which is preliminary data.</text>
</comment>
<dbReference type="EC" id="2.3.2.36" evidence="17"/>
<dbReference type="GO" id="GO:0061630">
    <property type="term" value="F:ubiquitin protein ligase activity"/>
    <property type="evidence" value="ECO:0007669"/>
    <property type="project" value="UniProtKB-EC"/>
</dbReference>
<dbReference type="GO" id="GO:0016562">
    <property type="term" value="P:protein import into peroxisome matrix, receptor recycling"/>
    <property type="evidence" value="ECO:0007669"/>
    <property type="project" value="UniProtKB-ARBA"/>
</dbReference>
<evidence type="ECO:0000256" key="11">
    <source>
        <dbReference type="ARBA" id="ARBA00022927"/>
    </source>
</evidence>
<dbReference type="EMBL" id="JACAZH010000011">
    <property type="protein sequence ID" value="KAF7355442.1"/>
    <property type="molecule type" value="Genomic_DNA"/>
</dbReference>
<evidence type="ECO:0000256" key="10">
    <source>
        <dbReference type="ARBA" id="ARBA00022833"/>
    </source>
</evidence>
<dbReference type="GO" id="GO:0008270">
    <property type="term" value="F:zinc ion binding"/>
    <property type="evidence" value="ECO:0007669"/>
    <property type="project" value="UniProtKB-KW"/>
</dbReference>
<gene>
    <name evidence="20" type="ORF">MSAN_01461000</name>
</gene>
<evidence type="ECO:0000256" key="12">
    <source>
        <dbReference type="ARBA" id="ARBA00022989"/>
    </source>
</evidence>
<evidence type="ECO:0000256" key="13">
    <source>
        <dbReference type="ARBA" id="ARBA00023136"/>
    </source>
</evidence>
<evidence type="ECO:0000256" key="18">
    <source>
        <dbReference type="SAM" id="MobiDB-lite"/>
    </source>
</evidence>
<keyword evidence="4" id="KW-0813">Transport</keyword>
<keyword evidence="21" id="KW-1185">Reference proteome</keyword>
<evidence type="ECO:0000313" key="20">
    <source>
        <dbReference type="EMBL" id="KAF7355442.1"/>
    </source>
</evidence>
<evidence type="ECO:0000256" key="7">
    <source>
        <dbReference type="ARBA" id="ARBA00022723"/>
    </source>
</evidence>
<dbReference type="OrthoDB" id="1701437at2759"/>
<evidence type="ECO:0000256" key="17">
    <source>
        <dbReference type="ARBA" id="ARBA00034523"/>
    </source>
</evidence>
<keyword evidence="5" id="KW-0808">Transferase</keyword>
<evidence type="ECO:0000256" key="1">
    <source>
        <dbReference type="ARBA" id="ARBA00004585"/>
    </source>
</evidence>
<keyword evidence="12" id="KW-1133">Transmembrane helix</keyword>
<organism evidence="20 21">
    <name type="scientific">Mycena sanguinolenta</name>
    <dbReference type="NCBI Taxonomy" id="230812"/>
    <lineage>
        <taxon>Eukaryota</taxon>
        <taxon>Fungi</taxon>
        <taxon>Dikarya</taxon>
        <taxon>Basidiomycota</taxon>
        <taxon>Agaricomycotina</taxon>
        <taxon>Agaricomycetes</taxon>
        <taxon>Agaricomycetidae</taxon>
        <taxon>Agaricales</taxon>
        <taxon>Marasmiineae</taxon>
        <taxon>Mycenaceae</taxon>
        <taxon>Mycena</taxon>
    </lineage>
</organism>
<dbReference type="Pfam" id="PF04757">
    <property type="entry name" value="Pex2_Pex12"/>
    <property type="match status" value="1"/>
</dbReference>
<dbReference type="PANTHER" id="PTHR48178">
    <property type="entry name" value="PEROXISOME BIOGENESIS FACTOR 2"/>
    <property type="match status" value="1"/>
</dbReference>
<evidence type="ECO:0000256" key="8">
    <source>
        <dbReference type="ARBA" id="ARBA00022771"/>
    </source>
</evidence>
<evidence type="ECO:0000256" key="2">
    <source>
        <dbReference type="ARBA" id="ARBA00004906"/>
    </source>
</evidence>
<keyword evidence="13" id="KW-0472">Membrane</keyword>
<dbReference type="GO" id="GO:0016567">
    <property type="term" value="P:protein ubiquitination"/>
    <property type="evidence" value="ECO:0007669"/>
    <property type="project" value="UniProtKB-ARBA"/>
</dbReference>
<protein>
    <recommendedName>
        <fullName evidence="17">RING-type E3 ubiquitin transferase (cysteine targeting)</fullName>
        <ecNumber evidence="17">2.3.2.36</ecNumber>
    </recommendedName>
    <alternativeName>
        <fullName evidence="15">Peroxin-2</fullName>
    </alternativeName>
</protein>
<evidence type="ECO:0000256" key="14">
    <source>
        <dbReference type="ARBA" id="ARBA00023140"/>
    </source>
</evidence>
<dbReference type="InterPro" id="IPR025654">
    <property type="entry name" value="PEX2/10"/>
</dbReference>
<comment type="similarity">
    <text evidence="3">Belongs to the pex2/pex10/pex12 family.</text>
</comment>
<reference evidence="20" key="1">
    <citation type="submission" date="2020-05" db="EMBL/GenBank/DDBJ databases">
        <title>Mycena genomes resolve the evolution of fungal bioluminescence.</title>
        <authorList>
            <person name="Tsai I.J."/>
        </authorList>
    </citation>
    <scope>NUCLEOTIDE SEQUENCE</scope>
    <source>
        <strain evidence="20">160909Yilan</strain>
    </source>
</reference>
<dbReference type="AlphaFoldDB" id="A0A8H6YA75"/>
<feature type="region of interest" description="Disordered" evidence="18">
    <location>
        <begin position="302"/>
        <end position="322"/>
    </location>
</feature>
<proteinExistence type="inferred from homology"/>
<evidence type="ECO:0000256" key="4">
    <source>
        <dbReference type="ARBA" id="ARBA00022448"/>
    </source>
</evidence>
<keyword evidence="10" id="KW-0862">Zinc</keyword>
<feature type="domain" description="Pex N-terminal" evidence="19">
    <location>
        <begin position="40"/>
        <end position="236"/>
    </location>
</feature>
<evidence type="ECO:0000256" key="6">
    <source>
        <dbReference type="ARBA" id="ARBA00022692"/>
    </source>
</evidence>
<keyword evidence="14" id="KW-0576">Peroxisome</keyword>
<keyword evidence="6" id="KW-0812">Transmembrane</keyword>
<keyword evidence="11" id="KW-0653">Protein transport</keyword>
<evidence type="ECO:0000259" key="19">
    <source>
        <dbReference type="Pfam" id="PF04757"/>
    </source>
</evidence>
<name>A0A8H6YA75_9AGAR</name>
<evidence type="ECO:0000256" key="15">
    <source>
        <dbReference type="ARBA" id="ARBA00032511"/>
    </source>
</evidence>
<keyword evidence="7" id="KW-0479">Metal-binding</keyword>
<comment type="pathway">
    <text evidence="2">Protein modification; protein ubiquitination.</text>
</comment>
<evidence type="ECO:0000256" key="9">
    <source>
        <dbReference type="ARBA" id="ARBA00022786"/>
    </source>
</evidence>
<evidence type="ECO:0000256" key="16">
    <source>
        <dbReference type="ARBA" id="ARBA00034438"/>
    </source>
</evidence>
<evidence type="ECO:0000313" key="21">
    <source>
        <dbReference type="Proteomes" id="UP000623467"/>
    </source>
</evidence>
<dbReference type="InterPro" id="IPR006845">
    <property type="entry name" value="Pex_N"/>
</dbReference>
<keyword evidence="8" id="KW-0863">Zinc-finger</keyword>
<sequence>MEAAWLSAQTRLAEIRALASNDAVSSRAIRVGKLDAELLDQELVQLLQDPISKALHSPQWKPELSLFIQLVLYKLSVWNTGATYGAKLQDLRYEVPNPSGRLSPSGLPRRILLAHGALTVLVPYLHTRLRAHALSRAWPDAPSSDRRRKAWDILVSIESTHSLAALLSFIAFLWDGRFRTVADRLLNMRLVSPKRLVRRDVNYEFMNRQMVWHAFTEFLLFLLPLINARSIRRRLARVASQLTPTSISSLFFPPRPNDGKPTPRGKYWSLPQDQCAICAENASFSLNPSEPTNAFTTLAAPSLTQTSPASTTPGSDTEPPLYPIHTPYAASCGDVYCYHCIAERMMRATDEEGGQRWECLRCGQRIDSADRLVAEVSSAGSELSGSDYDFSSDLDVTDLSGSMVSMGSVSIGSYSESGRSEG</sequence>
<dbReference type="PANTHER" id="PTHR48178:SF1">
    <property type="entry name" value="PEROXISOME BIOGENESIS FACTOR 2"/>
    <property type="match status" value="1"/>
</dbReference>
<keyword evidence="9" id="KW-0833">Ubl conjugation pathway</keyword>
<dbReference type="Proteomes" id="UP000623467">
    <property type="component" value="Unassembled WGS sequence"/>
</dbReference>
<accession>A0A8H6YA75</accession>
<feature type="compositionally biased region" description="Polar residues" evidence="18">
    <location>
        <begin position="302"/>
        <end position="315"/>
    </location>
</feature>
<comment type="subcellular location">
    <subcellularLocation>
        <location evidence="1">Peroxisome membrane</location>
        <topology evidence="1">Multi-pass membrane protein</topology>
    </subcellularLocation>
</comment>
<comment type="catalytic activity">
    <reaction evidence="16">
        <text>[E2 ubiquitin-conjugating enzyme]-S-ubiquitinyl-L-cysteine + [acceptor protein]-L-cysteine = [E2 ubiquitin-conjugating enzyme]-L-cysteine + [acceptor protein]-S-ubiquitinyl-L-cysteine.</text>
        <dbReference type="EC" id="2.3.2.36"/>
    </reaction>
</comment>